<evidence type="ECO:0000313" key="1">
    <source>
        <dbReference type="EMBL" id="OXU27318.1"/>
    </source>
</evidence>
<evidence type="ECO:0000313" key="2">
    <source>
        <dbReference type="Proteomes" id="UP000215335"/>
    </source>
</evidence>
<gene>
    <name evidence="1" type="ORF">TSAR_012253</name>
</gene>
<reference evidence="1 2" key="1">
    <citation type="journal article" date="2017" name="Curr. Biol.">
        <title>The Evolution of Venom by Co-option of Single-Copy Genes.</title>
        <authorList>
            <person name="Martinson E.O."/>
            <person name="Mrinalini"/>
            <person name="Kelkar Y.D."/>
            <person name="Chang C.H."/>
            <person name="Werren J.H."/>
        </authorList>
    </citation>
    <scope>NUCLEOTIDE SEQUENCE [LARGE SCALE GENOMIC DNA]</scope>
    <source>
        <strain evidence="1 2">Alberta</strain>
        <tissue evidence="1">Whole body</tissue>
    </source>
</reference>
<dbReference type="Proteomes" id="UP000215335">
    <property type="component" value="Unassembled WGS sequence"/>
</dbReference>
<name>A0A232FA53_9HYME</name>
<dbReference type="AlphaFoldDB" id="A0A232FA53"/>
<proteinExistence type="predicted"/>
<keyword evidence="2" id="KW-1185">Reference proteome</keyword>
<dbReference type="EMBL" id="NNAY01000626">
    <property type="protein sequence ID" value="OXU27318.1"/>
    <property type="molecule type" value="Genomic_DNA"/>
</dbReference>
<accession>A0A232FA53</accession>
<sequence>MTEHSSTITNYAIHDYEHKFWAYLLENRSIGCIEQDVTLKITLSRPDQLVHLRFGVTESPIVS</sequence>
<protein>
    <submittedName>
        <fullName evidence="1">Uncharacterized protein</fullName>
    </submittedName>
</protein>
<organism evidence="1 2">
    <name type="scientific">Trichomalopsis sarcophagae</name>
    <dbReference type="NCBI Taxonomy" id="543379"/>
    <lineage>
        <taxon>Eukaryota</taxon>
        <taxon>Metazoa</taxon>
        <taxon>Ecdysozoa</taxon>
        <taxon>Arthropoda</taxon>
        <taxon>Hexapoda</taxon>
        <taxon>Insecta</taxon>
        <taxon>Pterygota</taxon>
        <taxon>Neoptera</taxon>
        <taxon>Endopterygota</taxon>
        <taxon>Hymenoptera</taxon>
        <taxon>Apocrita</taxon>
        <taxon>Proctotrupomorpha</taxon>
        <taxon>Chalcidoidea</taxon>
        <taxon>Pteromalidae</taxon>
        <taxon>Pteromalinae</taxon>
        <taxon>Trichomalopsis</taxon>
    </lineage>
</organism>
<comment type="caution">
    <text evidence="1">The sequence shown here is derived from an EMBL/GenBank/DDBJ whole genome shotgun (WGS) entry which is preliminary data.</text>
</comment>